<sequence length="425" mass="44630">MRLTHARTLGHDQLVDLRIADGRIVEISPATGAAAPGDLDVAGRLVLPGLVETHLHLDKAHLDDLAPNPDGTLAGAIAVTGRLKADFAAEGIAARARRVLEAAIANGTTLVRAHPDVDPIVGTLGVEVLADLRAEYAGRIDLQIVAFPQEGVIQAPGTLRLLERAVRHGADVIGGCTYNEADRADSERQVGLLLDLAERHGLPLDLHADFGDDPGDPRFAMAGAIAAAVRERGLEGRVSLGHMTALGSLERDALDRTLGELAAADVAVVLLPHTDLHLGGRADTSRVRRGLAPLHALWAAGVRASYSSNNVRNAFTPFGNADLLETGLFLAQVAHLGSPDDLARVVDMATTEAARIAGIDASYGLRPGAAADLVVLDATDPVAALLDRAPRRWVLKRGRVVAETTRSTALHDPSTGTTLHERTSA</sequence>
<keyword evidence="4" id="KW-1185">Reference proteome</keyword>
<dbReference type="InterPro" id="IPR013108">
    <property type="entry name" value="Amidohydro_3"/>
</dbReference>
<dbReference type="Gene3D" id="2.30.40.10">
    <property type="entry name" value="Urease, subunit C, domain 1"/>
    <property type="match status" value="1"/>
</dbReference>
<feature type="region of interest" description="Disordered" evidence="1">
    <location>
        <begin position="405"/>
        <end position="425"/>
    </location>
</feature>
<dbReference type="Gene3D" id="3.20.20.140">
    <property type="entry name" value="Metal-dependent hydrolases"/>
    <property type="match status" value="1"/>
</dbReference>
<feature type="domain" description="Amidohydrolase 3" evidence="2">
    <location>
        <begin position="40"/>
        <end position="401"/>
    </location>
</feature>
<evidence type="ECO:0000256" key="1">
    <source>
        <dbReference type="SAM" id="MobiDB-lite"/>
    </source>
</evidence>
<proteinExistence type="predicted"/>
<dbReference type="PANTHER" id="PTHR32027">
    <property type="entry name" value="CYTOSINE DEAMINASE"/>
    <property type="match status" value="1"/>
</dbReference>
<dbReference type="InterPro" id="IPR052349">
    <property type="entry name" value="Metallo-hydrolase_Enzymes"/>
</dbReference>
<dbReference type="EMBL" id="JAIQZJ010000009">
    <property type="protein sequence ID" value="MBZ5739615.1"/>
    <property type="molecule type" value="Genomic_DNA"/>
</dbReference>
<dbReference type="CDD" id="cd01293">
    <property type="entry name" value="Bact_CD"/>
    <property type="match status" value="1"/>
</dbReference>
<evidence type="ECO:0000259" key="2">
    <source>
        <dbReference type="Pfam" id="PF07969"/>
    </source>
</evidence>
<evidence type="ECO:0000313" key="3">
    <source>
        <dbReference type="EMBL" id="MBZ5739615.1"/>
    </source>
</evidence>
<accession>A0ABS7UF22</accession>
<dbReference type="PANTHER" id="PTHR32027:SF9">
    <property type="entry name" value="BLL3847 PROTEIN"/>
    <property type="match status" value="1"/>
</dbReference>
<reference evidence="3 4" key="1">
    <citation type="submission" date="2021-09" db="EMBL/GenBank/DDBJ databases">
        <title>Whole genome sequence of Nocardioides sp. GBK3QG-3.</title>
        <authorList>
            <person name="Tuo L."/>
        </authorList>
    </citation>
    <scope>NUCLEOTIDE SEQUENCE [LARGE SCALE GENOMIC DNA]</scope>
    <source>
        <strain evidence="3 4">GBK3QG-3</strain>
    </source>
</reference>
<evidence type="ECO:0000313" key="4">
    <source>
        <dbReference type="Proteomes" id="UP000780875"/>
    </source>
</evidence>
<dbReference type="SUPFAM" id="SSF51338">
    <property type="entry name" value="Composite domain of metallo-dependent hydrolases"/>
    <property type="match status" value="1"/>
</dbReference>
<feature type="compositionally biased region" description="Polar residues" evidence="1">
    <location>
        <begin position="405"/>
        <end position="418"/>
    </location>
</feature>
<dbReference type="Pfam" id="PF07969">
    <property type="entry name" value="Amidohydro_3"/>
    <property type="match status" value="1"/>
</dbReference>
<comment type="caution">
    <text evidence="3">The sequence shown here is derived from an EMBL/GenBank/DDBJ whole genome shotgun (WGS) entry which is preliminary data.</text>
</comment>
<dbReference type="InterPro" id="IPR032466">
    <property type="entry name" value="Metal_Hydrolase"/>
</dbReference>
<protein>
    <submittedName>
        <fullName evidence="3">Amidohydrolase family protein</fullName>
    </submittedName>
</protein>
<dbReference type="RefSeq" id="WP_224123985.1">
    <property type="nucleotide sequence ID" value="NZ_JAIQZJ010000009.1"/>
</dbReference>
<gene>
    <name evidence="3" type="ORF">K8U61_15680</name>
</gene>
<dbReference type="InterPro" id="IPR011059">
    <property type="entry name" value="Metal-dep_hydrolase_composite"/>
</dbReference>
<organism evidence="3 4">
    <name type="scientific">Nocardioides mangrovi</name>
    <dbReference type="NCBI Taxonomy" id="2874580"/>
    <lineage>
        <taxon>Bacteria</taxon>
        <taxon>Bacillati</taxon>
        <taxon>Actinomycetota</taxon>
        <taxon>Actinomycetes</taxon>
        <taxon>Propionibacteriales</taxon>
        <taxon>Nocardioidaceae</taxon>
        <taxon>Nocardioides</taxon>
    </lineage>
</organism>
<dbReference type="Proteomes" id="UP000780875">
    <property type="component" value="Unassembled WGS sequence"/>
</dbReference>
<dbReference type="SUPFAM" id="SSF51556">
    <property type="entry name" value="Metallo-dependent hydrolases"/>
    <property type="match status" value="1"/>
</dbReference>
<name>A0ABS7UF22_9ACTN</name>